<accession>A0A430LVM2</accession>
<sequence>MERDLAVEISSNDAGRKRASPFLEEELGTGSKRQAVKEGIGAGPETGERLVGANDLDQITGYSARLPWGQENADDLYEPLVEGCSSWDQDSSWQEISSTMETWEAGLAATHAGDMDLAPLPEALAEMGEPQGSLGEIQESAGDGCSSTPAEMITEMDYLADYDTCFGAASQVIVHATLDTFASKTDGDLPLAVRASGNIINLYREADKLVGLFISDGLSSLLGQFPVHLTATLAPSSTQGLIRVVIYGLFEDRDLIGKHLSKANLYLQHPTLEEYEQSVKYFNPHLLLRPGATMPRIEDLSLQDDEPISPGPTVLDEVRQGKIWRIFDSASGGEVVPKVTASPRLKTTLEAHQLAALEMMIERECGVIKGAKFPTLWELPASAMNPR</sequence>
<gene>
    <name evidence="2" type="ORF">BHE90_005745</name>
</gene>
<comment type="caution">
    <text evidence="2">The sequence shown here is derived from an EMBL/GenBank/DDBJ whole genome shotgun (WGS) entry which is preliminary data.</text>
</comment>
<name>A0A430LVM2_9HYPO</name>
<dbReference type="AlphaFoldDB" id="A0A430LVM2"/>
<dbReference type="Proteomes" id="UP000287124">
    <property type="component" value="Unassembled WGS sequence"/>
</dbReference>
<organism evidence="2 3">
    <name type="scientific">Fusarium euwallaceae</name>
    <dbReference type="NCBI Taxonomy" id="1147111"/>
    <lineage>
        <taxon>Eukaryota</taxon>
        <taxon>Fungi</taxon>
        <taxon>Dikarya</taxon>
        <taxon>Ascomycota</taxon>
        <taxon>Pezizomycotina</taxon>
        <taxon>Sordariomycetes</taxon>
        <taxon>Hypocreomycetidae</taxon>
        <taxon>Hypocreales</taxon>
        <taxon>Nectriaceae</taxon>
        <taxon>Fusarium</taxon>
        <taxon>Fusarium solani species complex</taxon>
    </lineage>
</organism>
<reference evidence="2 3" key="1">
    <citation type="submission" date="2017-06" db="EMBL/GenBank/DDBJ databases">
        <title>Comparative genomic analysis of Ambrosia Fusariam Clade fungi.</title>
        <authorList>
            <person name="Stajich J.E."/>
            <person name="Carrillo J."/>
            <person name="Kijimoto T."/>
            <person name="Eskalen A."/>
            <person name="O'Donnell K."/>
            <person name="Kasson M."/>
        </authorList>
    </citation>
    <scope>NUCLEOTIDE SEQUENCE [LARGE SCALE GENOMIC DNA]</scope>
    <source>
        <strain evidence="2 3">UCR1854</strain>
    </source>
</reference>
<evidence type="ECO:0000313" key="2">
    <source>
        <dbReference type="EMBL" id="RTE79764.1"/>
    </source>
</evidence>
<feature type="region of interest" description="Disordered" evidence="1">
    <location>
        <begin position="1"/>
        <end position="35"/>
    </location>
</feature>
<dbReference type="EMBL" id="MIKF01000069">
    <property type="protein sequence ID" value="RTE79764.1"/>
    <property type="molecule type" value="Genomic_DNA"/>
</dbReference>
<evidence type="ECO:0000313" key="3">
    <source>
        <dbReference type="Proteomes" id="UP000287124"/>
    </source>
</evidence>
<proteinExistence type="predicted"/>
<protein>
    <submittedName>
        <fullName evidence="2">Uncharacterized protein</fullName>
    </submittedName>
</protein>
<evidence type="ECO:0000256" key="1">
    <source>
        <dbReference type="SAM" id="MobiDB-lite"/>
    </source>
</evidence>
<keyword evidence="3" id="KW-1185">Reference proteome</keyword>